<comment type="caution">
    <text evidence="1">The sequence shown here is derived from an EMBL/GenBank/DDBJ whole genome shotgun (WGS) entry which is preliminary data.</text>
</comment>
<dbReference type="PANTHER" id="PTHR31508:SF2">
    <property type="entry name" value="PROTEIN PITCHFORK"/>
    <property type="match status" value="1"/>
</dbReference>
<accession>A0A7J7K4V5</accession>
<dbReference type="EMBL" id="VXIV02001493">
    <property type="protein sequence ID" value="KAF6032638.1"/>
    <property type="molecule type" value="Genomic_DNA"/>
</dbReference>
<gene>
    <name evidence="1" type="ORF">EB796_009055</name>
</gene>
<dbReference type="PANTHER" id="PTHR31508">
    <property type="entry name" value="PROTEIN PITCHFORK"/>
    <property type="match status" value="1"/>
</dbReference>
<dbReference type="OrthoDB" id="8189408at2759"/>
<organism evidence="1 2">
    <name type="scientific">Bugula neritina</name>
    <name type="common">Brown bryozoan</name>
    <name type="synonym">Sertularia neritina</name>
    <dbReference type="NCBI Taxonomy" id="10212"/>
    <lineage>
        <taxon>Eukaryota</taxon>
        <taxon>Metazoa</taxon>
        <taxon>Spiralia</taxon>
        <taxon>Lophotrochozoa</taxon>
        <taxon>Bryozoa</taxon>
        <taxon>Gymnolaemata</taxon>
        <taxon>Cheilostomatida</taxon>
        <taxon>Flustrina</taxon>
        <taxon>Buguloidea</taxon>
        <taxon>Bugulidae</taxon>
        <taxon>Bugula</taxon>
    </lineage>
</organism>
<dbReference type="AlphaFoldDB" id="A0A7J7K4V5"/>
<dbReference type="GO" id="GO:0031344">
    <property type="term" value="P:regulation of cell projection organization"/>
    <property type="evidence" value="ECO:0007669"/>
    <property type="project" value="TreeGrafter"/>
</dbReference>
<sequence>MGARTGPRFRKEFIEETPAPDCYQTKCTEPMEFETAYKPFSYASERFPVTRRDVEEATPGAGSYAFGVKQNRKVQWHQSFGGAPIKLPDVHIKSTIGSNTAKLLSTRDAKKHHRKLAYLKLYWE</sequence>
<reference evidence="1" key="1">
    <citation type="submission" date="2020-06" db="EMBL/GenBank/DDBJ databases">
        <title>Draft genome of Bugula neritina, a colonial animal packing powerful symbionts and potential medicines.</title>
        <authorList>
            <person name="Rayko M."/>
        </authorList>
    </citation>
    <scope>NUCLEOTIDE SEQUENCE [LARGE SCALE GENOMIC DNA]</scope>
    <source>
        <strain evidence="1">Kwan_BN1</strain>
    </source>
</reference>
<proteinExistence type="predicted"/>
<keyword evidence="2" id="KW-1185">Reference proteome</keyword>
<name>A0A7J7K4V5_BUGNE</name>
<evidence type="ECO:0000313" key="2">
    <source>
        <dbReference type="Proteomes" id="UP000593567"/>
    </source>
</evidence>
<dbReference type="GO" id="GO:0008092">
    <property type="term" value="F:cytoskeletal protein binding"/>
    <property type="evidence" value="ECO:0007669"/>
    <property type="project" value="TreeGrafter"/>
</dbReference>
<dbReference type="Proteomes" id="UP000593567">
    <property type="component" value="Unassembled WGS sequence"/>
</dbReference>
<dbReference type="InterPro" id="IPR033602">
    <property type="entry name" value="CIMAP3"/>
</dbReference>
<protein>
    <submittedName>
        <fullName evidence="1">PIFO</fullName>
    </submittedName>
</protein>
<evidence type="ECO:0000313" key="1">
    <source>
        <dbReference type="EMBL" id="KAF6032638.1"/>
    </source>
</evidence>